<evidence type="ECO:0000256" key="7">
    <source>
        <dbReference type="ARBA" id="ARBA00022807"/>
    </source>
</evidence>
<comment type="similarity">
    <text evidence="2">Belongs to the peptidase C19 family.</text>
</comment>
<protein>
    <recommendedName>
        <fullName evidence="3">ubiquitinyl hydrolase 1</fullName>
        <ecNumber evidence="3">3.4.19.12</ecNumber>
    </recommendedName>
</protein>
<dbReference type="Proteomes" id="UP001470230">
    <property type="component" value="Unassembled WGS sequence"/>
</dbReference>
<dbReference type="EC" id="3.4.19.12" evidence="3"/>
<evidence type="ECO:0000313" key="10">
    <source>
        <dbReference type="EMBL" id="KAK8854214.1"/>
    </source>
</evidence>
<sequence>MGISPSASNVADNLPSDFPKDVVFFHLTNLTNTCYCNSVLQTFLFSNDVAGYFLNLISICNIFPNNLKNTPLFNFLLIYNKKLQYDKSLLSQDNDNVDIDKKNSISRDIYIRPSAFLESIYHETSQFVRNQQNDSHEFLLYLISSFDKTISQLKKFYLTEGSNSNTVKLQAENKTESIDNNCPNSNVDNEKVSSHNDNAQKENNDSSINNDDKNNDGIIKKIKSIQLFSLLFEGKRSSSFECAYCHQIQEKIEKFTYLDISIPLENNNKQLDLQKLIDFSLDPDNISADEGWVCDNCKKKGVNVEITSYIKNIPPTLLIQLQRFKYSKQTKIMEKINKYVKIQNEIHLNSGDGPKKYKLHTIICHIGGSLYQGHFVAIHRVPRDKSDIDSDTNNSSKAGDYYILASDSTVKLVDQMTVHSLIKGQTQDGSSYTPYVLLYEISN</sequence>
<evidence type="ECO:0000256" key="4">
    <source>
        <dbReference type="ARBA" id="ARBA00022670"/>
    </source>
</evidence>
<keyword evidence="5" id="KW-0833">Ubl conjugation pathway</keyword>
<dbReference type="InterPro" id="IPR001394">
    <property type="entry name" value="Peptidase_C19_UCH"/>
</dbReference>
<evidence type="ECO:0000259" key="9">
    <source>
        <dbReference type="PROSITE" id="PS50235"/>
    </source>
</evidence>
<dbReference type="PANTHER" id="PTHR24006:SF888">
    <property type="entry name" value="UBIQUITIN CARBOXYL-TERMINAL HYDROLASE 30"/>
    <property type="match status" value="1"/>
</dbReference>
<evidence type="ECO:0000256" key="3">
    <source>
        <dbReference type="ARBA" id="ARBA00012759"/>
    </source>
</evidence>
<evidence type="ECO:0000256" key="5">
    <source>
        <dbReference type="ARBA" id="ARBA00022786"/>
    </source>
</evidence>
<comment type="catalytic activity">
    <reaction evidence="1">
        <text>Thiol-dependent hydrolysis of ester, thioester, amide, peptide and isopeptide bonds formed by the C-terminal Gly of ubiquitin (a 76-residue protein attached to proteins as an intracellular targeting signal).</text>
        <dbReference type="EC" id="3.4.19.12"/>
    </reaction>
</comment>
<dbReference type="Gene3D" id="3.90.70.10">
    <property type="entry name" value="Cysteine proteinases"/>
    <property type="match status" value="1"/>
</dbReference>
<keyword evidence="7" id="KW-0788">Thiol protease</keyword>
<evidence type="ECO:0000256" key="2">
    <source>
        <dbReference type="ARBA" id="ARBA00009085"/>
    </source>
</evidence>
<dbReference type="InterPro" id="IPR028889">
    <property type="entry name" value="USP"/>
</dbReference>
<name>A0ABR2HX37_9EUKA</name>
<feature type="compositionally biased region" description="Polar residues" evidence="8">
    <location>
        <begin position="178"/>
        <end position="187"/>
    </location>
</feature>
<evidence type="ECO:0000256" key="8">
    <source>
        <dbReference type="SAM" id="MobiDB-lite"/>
    </source>
</evidence>
<evidence type="ECO:0000256" key="6">
    <source>
        <dbReference type="ARBA" id="ARBA00022801"/>
    </source>
</evidence>
<evidence type="ECO:0000313" key="11">
    <source>
        <dbReference type="Proteomes" id="UP001470230"/>
    </source>
</evidence>
<dbReference type="GO" id="GO:0016787">
    <property type="term" value="F:hydrolase activity"/>
    <property type="evidence" value="ECO:0007669"/>
    <property type="project" value="UniProtKB-KW"/>
</dbReference>
<feature type="region of interest" description="Disordered" evidence="8">
    <location>
        <begin position="172"/>
        <end position="213"/>
    </location>
</feature>
<dbReference type="Pfam" id="PF00443">
    <property type="entry name" value="UCH"/>
    <property type="match status" value="1"/>
</dbReference>
<proteinExistence type="inferred from homology"/>
<dbReference type="SUPFAM" id="SSF54001">
    <property type="entry name" value="Cysteine proteinases"/>
    <property type="match status" value="1"/>
</dbReference>
<organism evidence="10 11">
    <name type="scientific">Tritrichomonas musculus</name>
    <dbReference type="NCBI Taxonomy" id="1915356"/>
    <lineage>
        <taxon>Eukaryota</taxon>
        <taxon>Metamonada</taxon>
        <taxon>Parabasalia</taxon>
        <taxon>Tritrichomonadida</taxon>
        <taxon>Tritrichomonadidae</taxon>
        <taxon>Tritrichomonas</taxon>
    </lineage>
</organism>
<dbReference type="PROSITE" id="PS50235">
    <property type="entry name" value="USP_3"/>
    <property type="match status" value="1"/>
</dbReference>
<keyword evidence="4" id="KW-0645">Protease</keyword>
<dbReference type="CDD" id="cd02257">
    <property type="entry name" value="Peptidase_C19"/>
    <property type="match status" value="1"/>
</dbReference>
<dbReference type="EMBL" id="JAPFFF010000021">
    <property type="protein sequence ID" value="KAK8854214.1"/>
    <property type="molecule type" value="Genomic_DNA"/>
</dbReference>
<reference evidence="10 11" key="1">
    <citation type="submission" date="2024-04" db="EMBL/GenBank/DDBJ databases">
        <title>Tritrichomonas musculus Genome.</title>
        <authorList>
            <person name="Alves-Ferreira E."/>
            <person name="Grigg M."/>
            <person name="Lorenzi H."/>
            <person name="Galac M."/>
        </authorList>
    </citation>
    <scope>NUCLEOTIDE SEQUENCE [LARGE SCALE GENOMIC DNA]</scope>
    <source>
        <strain evidence="10 11">EAF2021</strain>
    </source>
</reference>
<feature type="domain" description="USP" evidence="9">
    <location>
        <begin position="25"/>
        <end position="442"/>
    </location>
</feature>
<evidence type="ECO:0000256" key="1">
    <source>
        <dbReference type="ARBA" id="ARBA00000707"/>
    </source>
</evidence>
<gene>
    <name evidence="10" type="ORF">M9Y10_016773</name>
</gene>
<accession>A0ABR2HX37</accession>
<keyword evidence="6 10" id="KW-0378">Hydrolase</keyword>
<keyword evidence="11" id="KW-1185">Reference proteome</keyword>
<dbReference type="InterPro" id="IPR038765">
    <property type="entry name" value="Papain-like_cys_pep_sf"/>
</dbReference>
<dbReference type="PANTHER" id="PTHR24006">
    <property type="entry name" value="UBIQUITIN CARBOXYL-TERMINAL HYDROLASE"/>
    <property type="match status" value="1"/>
</dbReference>
<dbReference type="InterPro" id="IPR050164">
    <property type="entry name" value="Peptidase_C19"/>
</dbReference>
<comment type="caution">
    <text evidence="10">The sequence shown here is derived from an EMBL/GenBank/DDBJ whole genome shotgun (WGS) entry which is preliminary data.</text>
</comment>
<feature type="compositionally biased region" description="Basic and acidic residues" evidence="8">
    <location>
        <begin position="188"/>
        <end position="213"/>
    </location>
</feature>